<organism evidence="2">
    <name type="scientific">mine drainage metagenome</name>
    <dbReference type="NCBI Taxonomy" id="410659"/>
    <lineage>
        <taxon>unclassified sequences</taxon>
        <taxon>metagenomes</taxon>
        <taxon>ecological metagenomes</taxon>
    </lineage>
</organism>
<dbReference type="EMBL" id="CABL01000019">
    <property type="protein sequence ID" value="CBH76046.1"/>
    <property type="molecule type" value="Genomic_DNA"/>
</dbReference>
<dbReference type="Pfam" id="PF13349">
    <property type="entry name" value="DUF4097"/>
    <property type="match status" value="1"/>
</dbReference>
<sequence>MTLPAALFAITIFGVHFGGSPMLKSTEHFSIPVTQQLPLDVRTNSGDITVRGGTQPEIEVTVIKRAPTQAQLAQMHVARRIGARAIHLATVFQHGCWWNCGDISFQITLPAKTALTLHTNSGDVRVRAMSASVGASTSSGDIHVDGAAAERSDVVNLSDESGDITLRDIGGTIAAETSSGDVSLRDASTSALTRAKLSSSSGDISLFVPQNPSIRLDARTSSGSIRTNLGIRVRGQYAAERAAAQLGTGRVTVHLSTSSGDITVDGAQ</sequence>
<reference evidence="2" key="1">
    <citation type="submission" date="2009-10" db="EMBL/GenBank/DDBJ databases">
        <title>Diversity of trophic interactions inside an arsenic-rich microbial ecosystem.</title>
        <authorList>
            <person name="Bertin P.N."/>
            <person name="Heinrich-Salmeron A."/>
            <person name="Pelletier E."/>
            <person name="Goulhen-Chollet F."/>
            <person name="Arsene-Ploetze F."/>
            <person name="Gallien S."/>
            <person name="Calteau A."/>
            <person name="Vallenet D."/>
            <person name="Casiot C."/>
            <person name="Chane-Woon-Ming B."/>
            <person name="Giloteaux L."/>
            <person name="Barakat M."/>
            <person name="Bonnefoy V."/>
            <person name="Bruneel O."/>
            <person name="Chandler M."/>
            <person name="Cleiss J."/>
            <person name="Duran R."/>
            <person name="Elbaz-Poulichet F."/>
            <person name="Fonknechten N."/>
            <person name="Lauga B."/>
            <person name="Mornico D."/>
            <person name="Ortet P."/>
            <person name="Schaeffer C."/>
            <person name="Siguier P."/>
            <person name="Alexander Thil Smith A."/>
            <person name="Van Dorsselaer A."/>
            <person name="Weissenbach J."/>
            <person name="Medigue C."/>
            <person name="Le Paslier D."/>
        </authorList>
    </citation>
    <scope>NUCLEOTIDE SEQUENCE</scope>
</reference>
<evidence type="ECO:0000259" key="1">
    <source>
        <dbReference type="Pfam" id="PF13349"/>
    </source>
</evidence>
<protein>
    <recommendedName>
        <fullName evidence="1">DUF4097 domain-containing protein</fullName>
    </recommendedName>
</protein>
<dbReference type="AlphaFoldDB" id="E6PHV8"/>
<feature type="domain" description="DUF4097" evidence="1">
    <location>
        <begin position="101"/>
        <end position="264"/>
    </location>
</feature>
<name>E6PHV8_9ZZZZ</name>
<evidence type="ECO:0000313" key="2">
    <source>
        <dbReference type="EMBL" id="CBH76046.1"/>
    </source>
</evidence>
<comment type="caution">
    <text evidence="2">The sequence shown here is derived from an EMBL/GenBank/DDBJ whole genome shotgun (WGS) entry which is preliminary data.</text>
</comment>
<accession>E6PHV8</accession>
<dbReference type="Gene3D" id="2.160.20.120">
    <property type="match status" value="1"/>
</dbReference>
<proteinExistence type="predicted"/>
<gene>
    <name evidence="2" type="ORF">CARN1_0526</name>
</gene>
<dbReference type="InterPro" id="IPR025164">
    <property type="entry name" value="Toastrack_DUF4097"/>
</dbReference>